<dbReference type="AlphaFoldDB" id="A0A9P8T2Q0"/>
<organism evidence="1 2">
    <name type="scientific">Ogataea philodendri</name>
    <dbReference type="NCBI Taxonomy" id="1378263"/>
    <lineage>
        <taxon>Eukaryota</taxon>
        <taxon>Fungi</taxon>
        <taxon>Dikarya</taxon>
        <taxon>Ascomycota</taxon>
        <taxon>Saccharomycotina</taxon>
        <taxon>Pichiomycetes</taxon>
        <taxon>Pichiales</taxon>
        <taxon>Pichiaceae</taxon>
        <taxon>Ogataea</taxon>
    </lineage>
</organism>
<proteinExistence type="predicted"/>
<evidence type="ECO:0000313" key="1">
    <source>
        <dbReference type="EMBL" id="KAH3664053.1"/>
    </source>
</evidence>
<keyword evidence="2" id="KW-1185">Reference proteome</keyword>
<reference evidence="1" key="1">
    <citation type="journal article" date="2021" name="Open Biol.">
        <title>Shared evolutionary footprints suggest mitochondrial oxidative damage underlies multiple complex I losses in fungi.</title>
        <authorList>
            <person name="Schikora-Tamarit M.A."/>
            <person name="Marcet-Houben M."/>
            <person name="Nosek J."/>
            <person name="Gabaldon T."/>
        </authorList>
    </citation>
    <scope>NUCLEOTIDE SEQUENCE</scope>
    <source>
        <strain evidence="1">CBS6075</strain>
    </source>
</reference>
<sequence>MVAVKAISSLMMSLFSSPNPGKKVNLKILANPRDLTLTDPPFPVPSSSFSGPHAQLSNSWIKTAFKKSTQKIPNASPPDDARNVWKTTGYLLYEVTRYEFIPSISIEESVDDDISIDMLDEAVAVMSIIEELEVAVISMAMLEELEPPISIFVSLSGNCAQFFGP</sequence>
<dbReference type="GeneID" id="70236732"/>
<dbReference type="EMBL" id="JAEUBE010000352">
    <property type="protein sequence ID" value="KAH3664053.1"/>
    <property type="molecule type" value="Genomic_DNA"/>
</dbReference>
<dbReference type="Proteomes" id="UP000769157">
    <property type="component" value="Unassembled WGS sequence"/>
</dbReference>
<accession>A0A9P8T2Q0</accession>
<name>A0A9P8T2Q0_9ASCO</name>
<comment type="caution">
    <text evidence="1">The sequence shown here is derived from an EMBL/GenBank/DDBJ whole genome shotgun (WGS) entry which is preliminary data.</text>
</comment>
<evidence type="ECO:0000313" key="2">
    <source>
        <dbReference type="Proteomes" id="UP000769157"/>
    </source>
</evidence>
<dbReference type="RefSeq" id="XP_046060333.1">
    <property type="nucleotide sequence ID" value="XM_046205880.1"/>
</dbReference>
<protein>
    <submittedName>
        <fullName evidence="1">Uncharacterized protein</fullName>
    </submittedName>
</protein>
<reference evidence="1" key="2">
    <citation type="submission" date="2021-01" db="EMBL/GenBank/DDBJ databases">
        <authorList>
            <person name="Schikora-Tamarit M.A."/>
        </authorList>
    </citation>
    <scope>NUCLEOTIDE SEQUENCE</scope>
    <source>
        <strain evidence="1">CBS6075</strain>
    </source>
</reference>
<gene>
    <name evidence="1" type="ORF">OGAPHI_004767</name>
</gene>